<keyword evidence="2" id="KW-1185">Reference proteome</keyword>
<sequence length="100" mass="11529">MFQYITYFSEGPWGLQEDVDHVYGYEPHRRQCHHDTNNVGPGWEAVFQVGHGLELHHVEQKDALNGKQKGEQYGGENNTISYTTISRSKHQGKFVKNLNI</sequence>
<protein>
    <submittedName>
        <fullName evidence="1">Uncharacterized protein</fullName>
    </submittedName>
</protein>
<organism evidence="1 2">
    <name type="scientific">Dreissena polymorpha</name>
    <name type="common">Zebra mussel</name>
    <name type="synonym">Mytilus polymorpha</name>
    <dbReference type="NCBI Taxonomy" id="45954"/>
    <lineage>
        <taxon>Eukaryota</taxon>
        <taxon>Metazoa</taxon>
        <taxon>Spiralia</taxon>
        <taxon>Lophotrochozoa</taxon>
        <taxon>Mollusca</taxon>
        <taxon>Bivalvia</taxon>
        <taxon>Autobranchia</taxon>
        <taxon>Heteroconchia</taxon>
        <taxon>Euheterodonta</taxon>
        <taxon>Imparidentia</taxon>
        <taxon>Neoheterodontei</taxon>
        <taxon>Myida</taxon>
        <taxon>Dreissenoidea</taxon>
        <taxon>Dreissenidae</taxon>
        <taxon>Dreissena</taxon>
    </lineage>
</organism>
<evidence type="ECO:0000313" key="2">
    <source>
        <dbReference type="Proteomes" id="UP000828390"/>
    </source>
</evidence>
<reference evidence="1" key="1">
    <citation type="journal article" date="2019" name="bioRxiv">
        <title>The Genome of the Zebra Mussel, Dreissena polymorpha: A Resource for Invasive Species Research.</title>
        <authorList>
            <person name="McCartney M.A."/>
            <person name="Auch B."/>
            <person name="Kono T."/>
            <person name="Mallez S."/>
            <person name="Zhang Y."/>
            <person name="Obille A."/>
            <person name="Becker A."/>
            <person name="Abrahante J.E."/>
            <person name="Garbe J."/>
            <person name="Badalamenti J.P."/>
            <person name="Herman A."/>
            <person name="Mangelson H."/>
            <person name="Liachko I."/>
            <person name="Sullivan S."/>
            <person name="Sone E.D."/>
            <person name="Koren S."/>
            <person name="Silverstein K.A.T."/>
            <person name="Beckman K.B."/>
            <person name="Gohl D.M."/>
        </authorList>
    </citation>
    <scope>NUCLEOTIDE SEQUENCE</scope>
    <source>
        <strain evidence="1">Duluth1</strain>
        <tissue evidence="1">Whole animal</tissue>
    </source>
</reference>
<name>A0A9D4RTC0_DREPO</name>
<dbReference type="EMBL" id="JAIWYP010000001">
    <property type="protein sequence ID" value="KAH3880259.1"/>
    <property type="molecule type" value="Genomic_DNA"/>
</dbReference>
<accession>A0A9D4RTC0</accession>
<evidence type="ECO:0000313" key="1">
    <source>
        <dbReference type="EMBL" id="KAH3880259.1"/>
    </source>
</evidence>
<dbReference type="Proteomes" id="UP000828390">
    <property type="component" value="Unassembled WGS sequence"/>
</dbReference>
<reference evidence="1" key="2">
    <citation type="submission" date="2020-11" db="EMBL/GenBank/DDBJ databases">
        <authorList>
            <person name="McCartney M.A."/>
            <person name="Auch B."/>
            <person name="Kono T."/>
            <person name="Mallez S."/>
            <person name="Becker A."/>
            <person name="Gohl D.M."/>
            <person name="Silverstein K.A.T."/>
            <person name="Koren S."/>
            <person name="Bechman K.B."/>
            <person name="Herman A."/>
            <person name="Abrahante J.E."/>
            <person name="Garbe J."/>
        </authorList>
    </citation>
    <scope>NUCLEOTIDE SEQUENCE</scope>
    <source>
        <strain evidence="1">Duluth1</strain>
        <tissue evidence="1">Whole animal</tissue>
    </source>
</reference>
<gene>
    <name evidence="1" type="ORF">DPMN_004169</name>
</gene>
<dbReference type="AlphaFoldDB" id="A0A9D4RTC0"/>
<proteinExistence type="predicted"/>
<comment type="caution">
    <text evidence="1">The sequence shown here is derived from an EMBL/GenBank/DDBJ whole genome shotgun (WGS) entry which is preliminary data.</text>
</comment>